<feature type="chain" id="PRO_5016076538" description="Alpha/beta fold hydrolase" evidence="1">
    <location>
        <begin position="21"/>
        <end position="373"/>
    </location>
</feature>
<dbReference type="PIRSF" id="PIRSF033909">
    <property type="entry name" value="UCP033909"/>
    <property type="match status" value="1"/>
</dbReference>
<dbReference type="AlphaFoldDB" id="A0A2W5TPL7"/>
<dbReference type="Pfam" id="PF05990">
    <property type="entry name" value="DUF900"/>
    <property type="match status" value="1"/>
</dbReference>
<dbReference type="Proteomes" id="UP000248975">
    <property type="component" value="Unassembled WGS sequence"/>
</dbReference>
<name>A0A2W5TPL7_CERSP</name>
<evidence type="ECO:0000313" key="2">
    <source>
        <dbReference type="EMBL" id="PZQ97697.1"/>
    </source>
</evidence>
<dbReference type="InterPro" id="IPR010297">
    <property type="entry name" value="DUF900_hydrolase"/>
</dbReference>
<evidence type="ECO:0000313" key="3">
    <source>
        <dbReference type="Proteomes" id="UP000248975"/>
    </source>
</evidence>
<dbReference type="PANTHER" id="PTHR36513:SF1">
    <property type="entry name" value="TRANSMEMBRANE PROTEIN"/>
    <property type="match status" value="1"/>
</dbReference>
<dbReference type="SUPFAM" id="SSF53474">
    <property type="entry name" value="alpha/beta-Hydrolases"/>
    <property type="match status" value="1"/>
</dbReference>
<dbReference type="Gene3D" id="3.40.50.1820">
    <property type="entry name" value="alpha/beta hydrolase"/>
    <property type="match status" value="1"/>
</dbReference>
<evidence type="ECO:0008006" key="4">
    <source>
        <dbReference type="Google" id="ProtNLM"/>
    </source>
</evidence>
<gene>
    <name evidence="2" type="ORF">DI533_11020</name>
</gene>
<reference evidence="2 3" key="1">
    <citation type="submission" date="2017-08" db="EMBL/GenBank/DDBJ databases">
        <title>Infants hospitalized years apart are colonized by the same room-sourced microbial strains.</title>
        <authorList>
            <person name="Brooks B."/>
            <person name="Olm M.R."/>
            <person name="Firek B.A."/>
            <person name="Baker R."/>
            <person name="Thomas B.C."/>
            <person name="Morowitz M.J."/>
            <person name="Banfield J.F."/>
        </authorList>
    </citation>
    <scope>NUCLEOTIDE SEQUENCE [LARGE SCALE GENOMIC DNA]</scope>
    <source>
        <strain evidence="2">S2_003_000_R2_11</strain>
    </source>
</reference>
<dbReference type="EMBL" id="QFQS01000002">
    <property type="protein sequence ID" value="PZQ97697.1"/>
    <property type="molecule type" value="Genomic_DNA"/>
</dbReference>
<dbReference type="InterPro" id="IPR029058">
    <property type="entry name" value="AB_hydrolase_fold"/>
</dbReference>
<sequence>MRKLVIFLSIAILASCGARGTITEAPVARGVGTIEPIFVGTTRAYEPETDSFGTRRSPVLSLARYDISIPPERNPGEIRWPKKGRAPDPRTEFVTASKEIYANDAGFRRDLAQAMRDEEGSRRRALIFVHGFNNTFAEGLYRIAQLSYDLDLPRVTVHYSWPSAAQALGYVHDRDSTLYARDGLEDLFNEVIDAGADEIVVVGHSMGAQLLVETLRQMDIRDPGRLKRNLKGVILLSPDIDVQVFQSQAQTFANLPQPFIIFSSQRDKALRLSSFITGEPNRLGNLADVSQVADLPVRVIDVGAFSTGSGHFNVGDSPELIKLIANIDSVQNAFDNDNAGTVGLLPGIVLTAQKATAIIVSPVIAINDELTQE</sequence>
<accession>A0A2W5TPL7</accession>
<dbReference type="PANTHER" id="PTHR36513">
    <property type="entry name" value="ABC TRANSMEMBRANE TYPE-1 DOMAIN-CONTAINING PROTEIN"/>
    <property type="match status" value="1"/>
</dbReference>
<proteinExistence type="predicted"/>
<organism evidence="2 3">
    <name type="scientific">Cereibacter sphaeroides</name>
    <name type="common">Rhodobacter sphaeroides</name>
    <dbReference type="NCBI Taxonomy" id="1063"/>
    <lineage>
        <taxon>Bacteria</taxon>
        <taxon>Pseudomonadati</taxon>
        <taxon>Pseudomonadota</taxon>
        <taxon>Alphaproteobacteria</taxon>
        <taxon>Rhodobacterales</taxon>
        <taxon>Paracoccaceae</taxon>
        <taxon>Cereibacter</taxon>
    </lineage>
</organism>
<feature type="signal peptide" evidence="1">
    <location>
        <begin position="1"/>
        <end position="20"/>
    </location>
</feature>
<evidence type="ECO:0000256" key="1">
    <source>
        <dbReference type="SAM" id="SignalP"/>
    </source>
</evidence>
<dbReference type="PROSITE" id="PS51257">
    <property type="entry name" value="PROKAR_LIPOPROTEIN"/>
    <property type="match status" value="1"/>
</dbReference>
<comment type="caution">
    <text evidence="2">The sequence shown here is derived from an EMBL/GenBank/DDBJ whole genome shotgun (WGS) entry which is preliminary data.</text>
</comment>
<protein>
    <recommendedName>
        <fullName evidence="4">Alpha/beta fold hydrolase</fullName>
    </recommendedName>
</protein>
<keyword evidence="1" id="KW-0732">Signal</keyword>
<dbReference type="InterPro" id="IPR014586">
    <property type="entry name" value="UCP033909"/>
</dbReference>